<feature type="transmembrane region" description="Helical" evidence="1">
    <location>
        <begin position="65"/>
        <end position="83"/>
    </location>
</feature>
<comment type="caution">
    <text evidence="2">The sequence shown here is derived from an EMBL/GenBank/DDBJ whole genome shotgun (WGS) entry which is preliminary data.</text>
</comment>
<keyword evidence="1" id="KW-1133">Transmembrane helix</keyword>
<feature type="transmembrane region" description="Helical" evidence="1">
    <location>
        <begin position="37"/>
        <end position="53"/>
    </location>
</feature>
<evidence type="ECO:0000313" key="2">
    <source>
        <dbReference type="EMBL" id="TCP64260.1"/>
    </source>
</evidence>
<gene>
    <name evidence="2" type="ORF">EDD57_14225</name>
</gene>
<proteinExistence type="predicted"/>
<accession>A0A4R2RK73</accession>
<evidence type="ECO:0000256" key="1">
    <source>
        <dbReference type="SAM" id="Phobius"/>
    </source>
</evidence>
<dbReference type="Proteomes" id="UP000294746">
    <property type="component" value="Unassembled WGS sequence"/>
</dbReference>
<evidence type="ECO:0000313" key="3">
    <source>
        <dbReference type="Proteomes" id="UP000294746"/>
    </source>
</evidence>
<dbReference type="RefSeq" id="WP_243649535.1">
    <property type="nucleotide sequence ID" value="NZ_SLXV01000042.1"/>
</dbReference>
<dbReference type="EMBL" id="SLXV01000042">
    <property type="protein sequence ID" value="TCP64260.1"/>
    <property type="molecule type" value="Genomic_DNA"/>
</dbReference>
<protein>
    <submittedName>
        <fullName evidence="2">YuiB-like putative membrane protein</fullName>
    </submittedName>
</protein>
<dbReference type="AlphaFoldDB" id="A0A4R2RK73"/>
<keyword evidence="3" id="KW-1185">Reference proteome</keyword>
<dbReference type="InterPro" id="IPR025917">
    <property type="entry name" value="YuiB"/>
</dbReference>
<reference evidence="2 3" key="1">
    <citation type="submission" date="2019-03" db="EMBL/GenBank/DDBJ databases">
        <title>Genomic Encyclopedia of Type Strains, Phase IV (KMG-IV): sequencing the most valuable type-strain genomes for metagenomic binning, comparative biology and taxonomic classification.</title>
        <authorList>
            <person name="Goeker M."/>
        </authorList>
    </citation>
    <scope>NUCLEOTIDE SEQUENCE [LARGE SCALE GENOMIC DNA]</scope>
    <source>
        <strain evidence="2 3">DSM 46831</strain>
    </source>
</reference>
<sequence length="91" mass="10103">MDASMPVSIPQLAVSIVLLLVFFFGIGFILNMILKTTWLPIIVYAGFVAYIAFQMKHIHLVDVSWLIAGLVGAVASGWTIQTLRVKGYKMF</sequence>
<feature type="transmembrane region" description="Helical" evidence="1">
    <location>
        <begin position="12"/>
        <end position="30"/>
    </location>
</feature>
<organism evidence="2 3">
    <name type="scientific">Baia soyae</name>
    <dbReference type="NCBI Taxonomy" id="1544746"/>
    <lineage>
        <taxon>Bacteria</taxon>
        <taxon>Bacillati</taxon>
        <taxon>Bacillota</taxon>
        <taxon>Bacilli</taxon>
        <taxon>Bacillales</taxon>
        <taxon>Thermoactinomycetaceae</taxon>
        <taxon>Baia</taxon>
    </lineage>
</organism>
<keyword evidence="1" id="KW-0812">Transmembrane</keyword>
<name>A0A4R2RK73_9BACL</name>
<dbReference type="Pfam" id="PF14068">
    <property type="entry name" value="YuiB"/>
    <property type="match status" value="2"/>
</dbReference>
<keyword evidence="1" id="KW-0472">Membrane</keyword>